<sequence>MERTPLPSRTRVALSDGMLEQLQHEPWLFGWLAIIRRIGADPAIDPVGTALRPGAEPFRLGQQPSLSFAPREIAMARQHDGRLDMRLFSLGMLGPNGPLPIHVTEIAREREEHRHDSTLTDFFNVFHHRFLTQFYLAWASTQSTAGLDRPGPKTEAFSFYVGCLAGKDPALLESVTVPVHAQLAAAPHTVRENCDADGLRQTLEMFFKVPVAIEPFVFYWMELPGEQISRLAEPGETSTLGGMVLGEVIPDRQHRFRIVIGPVDLAQYLRFTPQGEDLPLLVDLVRMFMGKKLHWQLELKLKTSSASPATVGGERQLGWSTWLGQDATAQESIAGMCFEPERDMPLLARKPDMT</sequence>
<accession>A0A4P8IYF3</accession>
<dbReference type="NCBIfam" id="TIGR03347">
    <property type="entry name" value="VI_chp_1"/>
    <property type="match status" value="1"/>
</dbReference>
<dbReference type="Proteomes" id="UP000298656">
    <property type="component" value="Chromosome 2"/>
</dbReference>
<keyword evidence="2" id="KW-1185">Reference proteome</keyword>
<dbReference type="PANTHER" id="PTHR35564">
    <property type="match status" value="1"/>
</dbReference>
<dbReference type="RefSeq" id="WP_137337139.1">
    <property type="nucleotide sequence ID" value="NZ_CP040078.1"/>
</dbReference>
<dbReference type="PANTHER" id="PTHR35564:SF4">
    <property type="entry name" value="CYTOPLASMIC PROTEIN"/>
    <property type="match status" value="1"/>
</dbReference>
<dbReference type="Pfam" id="PF06996">
    <property type="entry name" value="T6SS_TssG"/>
    <property type="match status" value="1"/>
</dbReference>
<dbReference type="AlphaFoldDB" id="A0A4P8IYF3"/>
<proteinExistence type="predicted"/>
<dbReference type="OrthoDB" id="1523296at2"/>
<protein>
    <submittedName>
        <fullName evidence="1">Type VI secretion system baseplate subunit TssG</fullName>
    </submittedName>
</protein>
<evidence type="ECO:0000313" key="1">
    <source>
        <dbReference type="EMBL" id="QCP54372.1"/>
    </source>
</evidence>
<dbReference type="EMBL" id="CP040078">
    <property type="protein sequence ID" value="QCP54372.1"/>
    <property type="molecule type" value="Genomic_DNA"/>
</dbReference>
<organism evidence="1 2">
    <name type="scientific">Trinickia violacea</name>
    <dbReference type="NCBI Taxonomy" id="2571746"/>
    <lineage>
        <taxon>Bacteria</taxon>
        <taxon>Pseudomonadati</taxon>
        <taxon>Pseudomonadota</taxon>
        <taxon>Betaproteobacteria</taxon>
        <taxon>Burkholderiales</taxon>
        <taxon>Burkholderiaceae</taxon>
        <taxon>Trinickia</taxon>
    </lineage>
</organism>
<evidence type="ECO:0000313" key="2">
    <source>
        <dbReference type="Proteomes" id="UP000298656"/>
    </source>
</evidence>
<dbReference type="InterPro" id="IPR010732">
    <property type="entry name" value="T6SS_TssG-like"/>
</dbReference>
<name>A0A4P8IYF3_9BURK</name>
<reference evidence="1 2" key="1">
    <citation type="submission" date="2019-05" db="EMBL/GenBank/DDBJ databases">
        <title>Burkholderia sp. DHOD12, isolated from subtropical forest soil.</title>
        <authorList>
            <person name="Gao Z.-H."/>
            <person name="Qiu L.-H."/>
        </authorList>
    </citation>
    <scope>NUCLEOTIDE SEQUENCE [LARGE SCALE GENOMIC DNA]</scope>
    <source>
        <strain evidence="1 2">DHOD12</strain>
    </source>
</reference>
<dbReference type="KEGG" id="tvl:FAZ95_36135"/>
<gene>
    <name evidence="1" type="primary">tssG</name>
    <name evidence="1" type="ORF">FAZ95_36135</name>
</gene>